<organism evidence="6 7">
    <name type="scientific">Phreatobacter stygius</name>
    <dbReference type="NCBI Taxonomy" id="1940610"/>
    <lineage>
        <taxon>Bacteria</taxon>
        <taxon>Pseudomonadati</taxon>
        <taxon>Pseudomonadota</taxon>
        <taxon>Alphaproteobacteria</taxon>
        <taxon>Hyphomicrobiales</taxon>
        <taxon>Phreatobacteraceae</taxon>
        <taxon>Phreatobacter</taxon>
    </lineage>
</organism>
<keyword evidence="3 5" id="KW-1133">Transmembrane helix</keyword>
<feature type="transmembrane region" description="Helical" evidence="5">
    <location>
        <begin position="146"/>
        <end position="165"/>
    </location>
</feature>
<dbReference type="OrthoDB" id="9810941at2"/>
<feature type="transmembrane region" description="Helical" evidence="5">
    <location>
        <begin position="54"/>
        <end position="75"/>
    </location>
</feature>
<reference evidence="6 7" key="1">
    <citation type="submission" date="2019-04" db="EMBL/GenBank/DDBJ databases">
        <title>Phreatobacter aquaticus sp. nov.</title>
        <authorList>
            <person name="Choi A."/>
        </authorList>
    </citation>
    <scope>NUCLEOTIDE SEQUENCE [LARGE SCALE GENOMIC DNA]</scope>
    <source>
        <strain evidence="6 7">KCTC 52518</strain>
    </source>
</reference>
<feature type="transmembrane region" description="Helical" evidence="5">
    <location>
        <begin position="332"/>
        <end position="355"/>
    </location>
</feature>
<feature type="transmembrane region" description="Helical" evidence="5">
    <location>
        <begin position="23"/>
        <end position="42"/>
    </location>
</feature>
<dbReference type="EMBL" id="CP039690">
    <property type="protein sequence ID" value="QCI65339.1"/>
    <property type="molecule type" value="Genomic_DNA"/>
</dbReference>
<feature type="transmembrane region" description="Helical" evidence="5">
    <location>
        <begin position="243"/>
        <end position="262"/>
    </location>
</feature>
<evidence type="ECO:0000256" key="2">
    <source>
        <dbReference type="ARBA" id="ARBA00022692"/>
    </source>
</evidence>
<keyword evidence="2 5" id="KW-0812">Transmembrane</keyword>
<feature type="transmembrane region" description="Helical" evidence="5">
    <location>
        <begin position="106"/>
        <end position="125"/>
    </location>
</feature>
<dbReference type="AlphaFoldDB" id="A0A4D7AWA0"/>
<evidence type="ECO:0000256" key="5">
    <source>
        <dbReference type="SAM" id="Phobius"/>
    </source>
</evidence>
<dbReference type="CDD" id="cd17393">
    <property type="entry name" value="MFS_MosC_like"/>
    <property type="match status" value="1"/>
</dbReference>
<feature type="transmembrane region" description="Helical" evidence="5">
    <location>
        <begin position="171"/>
        <end position="192"/>
    </location>
</feature>
<evidence type="ECO:0000313" key="7">
    <source>
        <dbReference type="Proteomes" id="UP000298781"/>
    </source>
</evidence>
<dbReference type="PANTHER" id="PTHR23514">
    <property type="entry name" value="BYPASS OF STOP CODON PROTEIN 6"/>
    <property type="match status" value="1"/>
</dbReference>
<gene>
    <name evidence="6" type="ORF">E8M01_14650</name>
</gene>
<sequence>MTAAAGAGRARAMPALAEASTRAAFFLGGFGMAAWAPLVPFAKERAHLDDGALGLLLLCLGAGSLIAMPLAGALATRLGCRAVIWAASLMICAALPWLAIGASPLWLAAALLVFGAGVGAVDVAANIQAVTVEGAAGRTLMSGFHGLFSLGGIAGAGGVSLLLWLGASPLWAMLVAAAIILGLMAGFGHGLLSHGGADGAPLFVLPHGRVVLIGWLCFIVFLAEGSMLDWSAVFLTSVRDVAPAHAGLGYAGFAVAMTLGRLNGDRVVQALGGPAVLVFGGICAASGFGLAILVPSSAAALAGFTMVGLGASNVVPVLYSAIGRQTAMPPPLAVAAVTTVGYAGILAGPALIGFLAHATSLPWAFAAVAGLLVAVAASARIAGP</sequence>
<dbReference type="InterPro" id="IPR036259">
    <property type="entry name" value="MFS_trans_sf"/>
</dbReference>
<dbReference type="Proteomes" id="UP000298781">
    <property type="component" value="Chromosome"/>
</dbReference>
<dbReference type="GO" id="GO:0016020">
    <property type="term" value="C:membrane"/>
    <property type="evidence" value="ECO:0007669"/>
    <property type="project" value="UniProtKB-SubCell"/>
</dbReference>
<evidence type="ECO:0000256" key="3">
    <source>
        <dbReference type="ARBA" id="ARBA00022989"/>
    </source>
</evidence>
<feature type="transmembrane region" description="Helical" evidence="5">
    <location>
        <begin position="204"/>
        <end position="223"/>
    </location>
</feature>
<feature type="transmembrane region" description="Helical" evidence="5">
    <location>
        <begin position="300"/>
        <end position="320"/>
    </location>
</feature>
<feature type="transmembrane region" description="Helical" evidence="5">
    <location>
        <begin position="82"/>
        <end position="100"/>
    </location>
</feature>
<dbReference type="KEGG" id="pstg:E8M01_14650"/>
<comment type="subcellular location">
    <subcellularLocation>
        <location evidence="1">Membrane</location>
        <topology evidence="1">Multi-pass membrane protein</topology>
    </subcellularLocation>
</comment>
<dbReference type="PANTHER" id="PTHR23514:SF13">
    <property type="entry name" value="INNER MEMBRANE PROTEIN YBJJ"/>
    <property type="match status" value="1"/>
</dbReference>
<keyword evidence="4 5" id="KW-0472">Membrane</keyword>
<dbReference type="SUPFAM" id="SSF103473">
    <property type="entry name" value="MFS general substrate transporter"/>
    <property type="match status" value="1"/>
</dbReference>
<feature type="transmembrane region" description="Helical" evidence="5">
    <location>
        <begin position="361"/>
        <end position="382"/>
    </location>
</feature>
<evidence type="ECO:0000256" key="4">
    <source>
        <dbReference type="ARBA" id="ARBA00023136"/>
    </source>
</evidence>
<proteinExistence type="predicted"/>
<protein>
    <submittedName>
        <fullName evidence="6">MFS transporter</fullName>
    </submittedName>
</protein>
<accession>A0A4D7AWA0</accession>
<evidence type="ECO:0000313" key="6">
    <source>
        <dbReference type="EMBL" id="QCI65339.1"/>
    </source>
</evidence>
<evidence type="ECO:0000256" key="1">
    <source>
        <dbReference type="ARBA" id="ARBA00004141"/>
    </source>
</evidence>
<feature type="transmembrane region" description="Helical" evidence="5">
    <location>
        <begin position="274"/>
        <end position="294"/>
    </location>
</feature>
<name>A0A4D7AWA0_9HYPH</name>
<keyword evidence="7" id="KW-1185">Reference proteome</keyword>
<dbReference type="InterPro" id="IPR051788">
    <property type="entry name" value="MFS_Transporter"/>
</dbReference>
<dbReference type="Gene3D" id="1.20.1250.20">
    <property type="entry name" value="MFS general substrate transporter like domains"/>
    <property type="match status" value="2"/>
</dbReference>